<proteinExistence type="predicted"/>
<evidence type="ECO:0000256" key="1">
    <source>
        <dbReference type="SAM" id="MobiDB-lite"/>
    </source>
</evidence>
<evidence type="ECO:0000313" key="2">
    <source>
        <dbReference type="EMBL" id="QHT75104.1"/>
    </source>
</evidence>
<dbReference type="EMBL" id="MN739863">
    <property type="protein sequence ID" value="QHT75104.1"/>
    <property type="molecule type" value="Genomic_DNA"/>
</dbReference>
<feature type="region of interest" description="Disordered" evidence="1">
    <location>
        <begin position="102"/>
        <end position="122"/>
    </location>
</feature>
<organism evidence="2">
    <name type="scientific">viral metagenome</name>
    <dbReference type="NCBI Taxonomy" id="1070528"/>
    <lineage>
        <taxon>unclassified sequences</taxon>
        <taxon>metagenomes</taxon>
        <taxon>organismal metagenomes</taxon>
    </lineage>
</organism>
<reference evidence="2" key="1">
    <citation type="journal article" date="2020" name="Nature">
        <title>Giant virus diversity and host interactions through global metagenomics.</title>
        <authorList>
            <person name="Schulz F."/>
            <person name="Roux S."/>
            <person name="Paez-Espino D."/>
            <person name="Jungbluth S."/>
            <person name="Walsh D.A."/>
            <person name="Denef V.J."/>
            <person name="McMahon K.D."/>
            <person name="Konstantinidis K.T."/>
            <person name="Eloe-Fadrosh E.A."/>
            <person name="Kyrpides N.C."/>
            <person name="Woyke T."/>
        </authorList>
    </citation>
    <scope>NUCLEOTIDE SEQUENCE</scope>
    <source>
        <strain evidence="2">GVMAG-M-3300023179-63</strain>
    </source>
</reference>
<sequence>MYLENNLQSFNTAIEDYSISELYNLIELDEFTREKILLKIHDLTSNIFKNNEPIKSFLYEAQNKLLNHLSNNNLDKYLHANANNNIEVTSTNHSFINAITENYENEDEDEDEENNTNTQEKKTNVTNEILTTRDTIKESFVDYSKYKPTETGTGAIIEKYEIYKNLYFNTFFRIDKNVIGSVSTDCKIQLTNSLNNVIQCKLTAINIRKPFLIHTSKANNTFIIKKFDYININNFDISYVNSFSCSITIDNGYYEDSTEMETFLNNKFKNLTITLSGEILDIFTQDTYEGKNLVASKFINALTFSINKNTKHCMFDLSSSYTSSDYINNFKHYEIDFTTNYVQPYSLATILGFDTNYNPDTSGNPNTNYKIISPKTYCTLNNPIFFCFKENISTIIETHHLFLKNNISSDKILAKINTYKGNVLNNYYIYEVLDNIDNKNNIRKYNGPIHLSDFNIKIIDHFGNLVQSITEEFTFELEVIIQEMKLQQASV</sequence>
<name>A0A6C0H3I6_9ZZZZ</name>
<feature type="compositionally biased region" description="Acidic residues" evidence="1">
    <location>
        <begin position="103"/>
        <end position="114"/>
    </location>
</feature>
<dbReference type="AlphaFoldDB" id="A0A6C0H3I6"/>
<accession>A0A6C0H3I6</accession>
<protein>
    <submittedName>
        <fullName evidence="2">Uncharacterized protein</fullName>
    </submittedName>
</protein>